<proteinExistence type="predicted"/>
<name>A0A8S5SPY1_9CAUD</name>
<sequence length="175" mass="18812">MKRGMPQRLNRPGQIFSDRKKNRLRHIAPVSRHNHARNTGCVLLAHAASPPSQSTRRDCKMIDPDAASWISYPAGDAPASALAAASSTHLCSASLSIAETESYPSELAIFCISASVNSVSPLNFLANVVRLIPSRFAYSRTEYPPAAILLLSSFCTTFMSVSLVNDPAAGHGFIV</sequence>
<reference evidence="1" key="1">
    <citation type="journal article" date="2021" name="Proc. Natl. Acad. Sci. U.S.A.">
        <title>A Catalog of Tens of Thousands of Viruses from Human Metagenomes Reveals Hidden Associations with Chronic Diseases.</title>
        <authorList>
            <person name="Tisza M.J."/>
            <person name="Buck C.B."/>
        </authorList>
    </citation>
    <scope>NUCLEOTIDE SEQUENCE</scope>
    <source>
        <strain evidence="1">CtJyX12</strain>
    </source>
</reference>
<accession>A0A8S5SPY1</accession>
<evidence type="ECO:0000313" key="1">
    <source>
        <dbReference type="EMBL" id="DAF53057.1"/>
    </source>
</evidence>
<protein>
    <submittedName>
        <fullName evidence="1">Uncharacterized protein</fullName>
    </submittedName>
</protein>
<dbReference type="EMBL" id="BK032646">
    <property type="protein sequence ID" value="DAF53057.1"/>
    <property type="molecule type" value="Genomic_DNA"/>
</dbReference>
<organism evidence="1">
    <name type="scientific">Siphoviridae sp. ctJyX12</name>
    <dbReference type="NCBI Taxonomy" id="2827840"/>
    <lineage>
        <taxon>Viruses</taxon>
        <taxon>Duplodnaviria</taxon>
        <taxon>Heunggongvirae</taxon>
        <taxon>Uroviricota</taxon>
        <taxon>Caudoviricetes</taxon>
    </lineage>
</organism>